<sequence length="78" mass="8236">MTASPRYVPASTALTGVCWVRSTRSTGMNNCVETARVNGETLAVRDSKDISGPALLFAAPVWRAFVDALHTGEPTKAG</sequence>
<dbReference type="InterPro" id="IPR007278">
    <property type="entry name" value="DUF397"/>
</dbReference>
<dbReference type="Pfam" id="PF04149">
    <property type="entry name" value="DUF397"/>
    <property type="match status" value="1"/>
</dbReference>
<dbReference type="EMBL" id="BAAABY010000007">
    <property type="protein sequence ID" value="GAA0446456.1"/>
    <property type="molecule type" value="Genomic_DNA"/>
</dbReference>
<evidence type="ECO:0000313" key="3">
    <source>
        <dbReference type="Proteomes" id="UP001500909"/>
    </source>
</evidence>
<dbReference type="RefSeq" id="WP_052865463.1">
    <property type="nucleotide sequence ID" value="NZ_BAAABY010000007.1"/>
</dbReference>
<accession>A0ABP3J9P4</accession>
<proteinExistence type="predicted"/>
<organism evidence="2 3">
    <name type="scientific">Streptomyces olivaceiscleroticus</name>
    <dbReference type="NCBI Taxonomy" id="68245"/>
    <lineage>
        <taxon>Bacteria</taxon>
        <taxon>Bacillati</taxon>
        <taxon>Actinomycetota</taxon>
        <taxon>Actinomycetes</taxon>
        <taxon>Kitasatosporales</taxon>
        <taxon>Streptomycetaceae</taxon>
        <taxon>Streptomyces</taxon>
    </lineage>
</organism>
<evidence type="ECO:0000259" key="1">
    <source>
        <dbReference type="Pfam" id="PF04149"/>
    </source>
</evidence>
<dbReference type="Proteomes" id="UP001500909">
    <property type="component" value="Unassembled WGS sequence"/>
</dbReference>
<keyword evidence="3" id="KW-1185">Reference proteome</keyword>
<evidence type="ECO:0000313" key="2">
    <source>
        <dbReference type="EMBL" id="GAA0446456.1"/>
    </source>
</evidence>
<name>A0ABP3J9P4_9ACTN</name>
<protein>
    <submittedName>
        <fullName evidence="2">DUF397 domain-containing protein</fullName>
    </submittedName>
</protein>
<feature type="domain" description="DUF397" evidence="1">
    <location>
        <begin position="19"/>
        <end position="69"/>
    </location>
</feature>
<gene>
    <name evidence="2" type="ORF">GCM10010361_08010</name>
</gene>
<reference evidence="3" key="1">
    <citation type="journal article" date="2019" name="Int. J. Syst. Evol. Microbiol.">
        <title>The Global Catalogue of Microorganisms (GCM) 10K type strain sequencing project: providing services to taxonomists for standard genome sequencing and annotation.</title>
        <authorList>
            <consortium name="The Broad Institute Genomics Platform"/>
            <consortium name="The Broad Institute Genome Sequencing Center for Infectious Disease"/>
            <person name="Wu L."/>
            <person name="Ma J."/>
        </authorList>
    </citation>
    <scope>NUCLEOTIDE SEQUENCE [LARGE SCALE GENOMIC DNA]</scope>
    <source>
        <strain evidence="3">JCM 4805</strain>
    </source>
</reference>
<comment type="caution">
    <text evidence="2">The sequence shown here is derived from an EMBL/GenBank/DDBJ whole genome shotgun (WGS) entry which is preliminary data.</text>
</comment>